<dbReference type="Proteomes" id="UP000410492">
    <property type="component" value="Unassembled WGS sequence"/>
</dbReference>
<feature type="region of interest" description="Disordered" evidence="1">
    <location>
        <begin position="40"/>
        <end position="75"/>
    </location>
</feature>
<feature type="non-terminal residue" evidence="2">
    <location>
        <position position="1"/>
    </location>
</feature>
<protein>
    <submittedName>
        <fullName evidence="2">Uncharacterized protein</fullName>
    </submittedName>
</protein>
<name>A0A653BTS9_CALMS</name>
<gene>
    <name evidence="2" type="ORF">CALMAC_LOCUS3700</name>
</gene>
<organism evidence="2 3">
    <name type="scientific">Callosobruchus maculatus</name>
    <name type="common">Southern cowpea weevil</name>
    <name type="synonym">Pulse bruchid</name>
    <dbReference type="NCBI Taxonomy" id="64391"/>
    <lineage>
        <taxon>Eukaryota</taxon>
        <taxon>Metazoa</taxon>
        <taxon>Ecdysozoa</taxon>
        <taxon>Arthropoda</taxon>
        <taxon>Hexapoda</taxon>
        <taxon>Insecta</taxon>
        <taxon>Pterygota</taxon>
        <taxon>Neoptera</taxon>
        <taxon>Endopterygota</taxon>
        <taxon>Coleoptera</taxon>
        <taxon>Polyphaga</taxon>
        <taxon>Cucujiformia</taxon>
        <taxon>Chrysomeloidea</taxon>
        <taxon>Chrysomelidae</taxon>
        <taxon>Bruchinae</taxon>
        <taxon>Bruchini</taxon>
        <taxon>Callosobruchus</taxon>
    </lineage>
</organism>
<dbReference type="EMBL" id="CAACVG010005202">
    <property type="protein sequence ID" value="VEN39004.1"/>
    <property type="molecule type" value="Genomic_DNA"/>
</dbReference>
<evidence type="ECO:0000256" key="1">
    <source>
        <dbReference type="SAM" id="MobiDB-lite"/>
    </source>
</evidence>
<evidence type="ECO:0000313" key="2">
    <source>
        <dbReference type="EMBL" id="VEN39004.1"/>
    </source>
</evidence>
<dbReference type="AlphaFoldDB" id="A0A653BTS9"/>
<sequence>SFREIYSSARIFVNIREKTHESLVLRLQASFRFVLVSTGHRSTMPKRSSGSSYRKSGDIKRLKRQLREMQVNDPK</sequence>
<proteinExistence type="predicted"/>
<evidence type="ECO:0000313" key="3">
    <source>
        <dbReference type="Proteomes" id="UP000410492"/>
    </source>
</evidence>
<accession>A0A653BTS9</accession>
<reference evidence="2 3" key="1">
    <citation type="submission" date="2019-01" db="EMBL/GenBank/DDBJ databases">
        <authorList>
            <person name="Sayadi A."/>
        </authorList>
    </citation>
    <scope>NUCLEOTIDE SEQUENCE [LARGE SCALE GENOMIC DNA]</scope>
</reference>
<keyword evidence="3" id="KW-1185">Reference proteome</keyword>